<keyword evidence="2" id="KW-0812">Transmembrane</keyword>
<evidence type="ECO:0000313" key="4">
    <source>
        <dbReference type="EMBL" id="CAK5281080.1"/>
    </source>
</evidence>
<feature type="region of interest" description="Disordered" evidence="1">
    <location>
        <begin position="149"/>
        <end position="169"/>
    </location>
</feature>
<comment type="caution">
    <text evidence="3">The sequence shown here is derived from an EMBL/GenBank/DDBJ whole genome shotgun (WGS) entry which is preliminary data.</text>
</comment>
<keyword evidence="2" id="KW-0472">Membrane</keyword>
<reference evidence="3" key="1">
    <citation type="submission" date="2023-11" db="EMBL/GenBank/DDBJ databases">
        <authorList>
            <person name="De Vega J J."/>
            <person name="De Vega J J."/>
        </authorList>
    </citation>
    <scope>NUCLEOTIDE SEQUENCE</scope>
</reference>
<organism evidence="3 5">
    <name type="scientific">Mycena citricolor</name>
    <dbReference type="NCBI Taxonomy" id="2018698"/>
    <lineage>
        <taxon>Eukaryota</taxon>
        <taxon>Fungi</taxon>
        <taxon>Dikarya</taxon>
        <taxon>Basidiomycota</taxon>
        <taxon>Agaricomycotina</taxon>
        <taxon>Agaricomycetes</taxon>
        <taxon>Agaricomycetidae</taxon>
        <taxon>Agaricales</taxon>
        <taxon>Marasmiineae</taxon>
        <taxon>Mycenaceae</taxon>
        <taxon>Mycena</taxon>
    </lineage>
</organism>
<evidence type="ECO:0000313" key="3">
    <source>
        <dbReference type="EMBL" id="CAK5265548.1"/>
    </source>
</evidence>
<evidence type="ECO:0000256" key="1">
    <source>
        <dbReference type="SAM" id="MobiDB-lite"/>
    </source>
</evidence>
<proteinExistence type="predicted"/>
<accession>A0AAD2GZZ1</accession>
<evidence type="ECO:0000256" key="2">
    <source>
        <dbReference type="SAM" id="Phobius"/>
    </source>
</evidence>
<feature type="transmembrane region" description="Helical" evidence="2">
    <location>
        <begin position="100"/>
        <end position="122"/>
    </location>
</feature>
<protein>
    <submittedName>
        <fullName evidence="3">Uncharacterized protein</fullName>
    </submittedName>
</protein>
<keyword evidence="2" id="KW-1133">Transmembrane helix</keyword>
<dbReference type="Proteomes" id="UP001295794">
    <property type="component" value="Unassembled WGS sequence"/>
</dbReference>
<dbReference type="EMBL" id="CAVNYO010000444">
    <property type="protein sequence ID" value="CAK5281080.1"/>
    <property type="molecule type" value="Genomic_DNA"/>
</dbReference>
<dbReference type="SUPFAM" id="SSF53474">
    <property type="entry name" value="alpha/beta-Hydrolases"/>
    <property type="match status" value="1"/>
</dbReference>
<sequence length="169" mass="17912">MPAFTLPSGAVFSYTNGGIPSSNKTNYVTLWSGLHLEYELRRPGTFQSLAVLELSNGVRVIAPNRREYDGSTPHPDELDLLMNGGEAEKEAFIVEMGRDLALLIAGLVTSLALPGGVAAAGWSLGSLALMAVVAAILYQLPTVVFGIPDPEGMSSSPNPKSLEPRWGLT</sequence>
<feature type="transmembrane region" description="Helical" evidence="2">
    <location>
        <begin position="128"/>
        <end position="147"/>
    </location>
</feature>
<dbReference type="InterPro" id="IPR029058">
    <property type="entry name" value="AB_hydrolase_fold"/>
</dbReference>
<dbReference type="Gene3D" id="3.40.50.1820">
    <property type="entry name" value="alpha/beta hydrolase"/>
    <property type="match status" value="1"/>
</dbReference>
<dbReference type="EMBL" id="CAVNYO010000092">
    <property type="protein sequence ID" value="CAK5265548.1"/>
    <property type="molecule type" value="Genomic_DNA"/>
</dbReference>
<keyword evidence="5" id="KW-1185">Reference proteome</keyword>
<name>A0AAD2GZZ1_9AGAR</name>
<dbReference type="AlphaFoldDB" id="A0AAD2GZZ1"/>
<gene>
    <name evidence="4" type="ORF">MYCIT1_LOCUS31955</name>
    <name evidence="3" type="ORF">MYCIT1_LOCUS6618</name>
</gene>
<evidence type="ECO:0000313" key="5">
    <source>
        <dbReference type="Proteomes" id="UP001295794"/>
    </source>
</evidence>